<evidence type="ECO:0000313" key="7">
    <source>
        <dbReference type="Proteomes" id="UP000189705"/>
    </source>
</evidence>
<dbReference type="PRINTS" id="PR00722">
    <property type="entry name" value="CHYMOTRYPSIN"/>
</dbReference>
<keyword evidence="2" id="KW-0732">Signal</keyword>
<dbReference type="InterPro" id="IPR001254">
    <property type="entry name" value="Trypsin_dom"/>
</dbReference>
<proteinExistence type="predicted"/>
<keyword evidence="4" id="KW-1015">Disulfide bond</keyword>
<evidence type="ECO:0000256" key="2">
    <source>
        <dbReference type="ARBA" id="ARBA00022729"/>
    </source>
</evidence>
<evidence type="ECO:0000256" key="1">
    <source>
        <dbReference type="ARBA" id="ARBA00022670"/>
    </source>
</evidence>
<dbReference type="InterPro" id="IPR018114">
    <property type="entry name" value="TRYPSIN_HIS"/>
</dbReference>
<protein>
    <submittedName>
        <fullName evidence="8">Serine protease 33</fullName>
    </submittedName>
</protein>
<dbReference type="GeneID" id="102373031"/>
<evidence type="ECO:0000256" key="4">
    <source>
        <dbReference type="ARBA" id="ARBA00023157"/>
    </source>
</evidence>
<dbReference type="InterPro" id="IPR033116">
    <property type="entry name" value="TRYPSIN_SER"/>
</dbReference>
<dbReference type="RefSeq" id="XP_006037623.2">
    <property type="nucleotide sequence ID" value="XM_006037561.3"/>
</dbReference>
<evidence type="ECO:0000256" key="3">
    <source>
        <dbReference type="ARBA" id="ARBA00022801"/>
    </source>
</evidence>
<dbReference type="eggNOG" id="KOG3627">
    <property type="taxonomic scope" value="Eukaryota"/>
</dbReference>
<dbReference type="Gene3D" id="2.40.10.10">
    <property type="entry name" value="Trypsin-like serine proteases"/>
    <property type="match status" value="2"/>
</dbReference>
<accession>A0A1U7SH24</accession>
<dbReference type="Proteomes" id="UP000189705">
    <property type="component" value="Unplaced"/>
</dbReference>
<organism evidence="7 8">
    <name type="scientific">Alligator sinensis</name>
    <name type="common">Chinese alligator</name>
    <dbReference type="NCBI Taxonomy" id="38654"/>
    <lineage>
        <taxon>Eukaryota</taxon>
        <taxon>Metazoa</taxon>
        <taxon>Chordata</taxon>
        <taxon>Craniata</taxon>
        <taxon>Vertebrata</taxon>
        <taxon>Euteleostomi</taxon>
        <taxon>Archelosauria</taxon>
        <taxon>Archosauria</taxon>
        <taxon>Crocodylia</taxon>
        <taxon>Alligatoridae</taxon>
        <taxon>Alligatorinae</taxon>
        <taxon>Alligator</taxon>
    </lineage>
</organism>
<dbReference type="Pfam" id="PF00089">
    <property type="entry name" value="Trypsin"/>
    <property type="match status" value="1"/>
</dbReference>
<dbReference type="AlphaFoldDB" id="A0A1U7SH24"/>
<sequence>MTRETRMPIGCGPPGTGCTPPGSRLPHLDMAPTPTVGTWCWARSCGGLHPTGAEEATGQAACGRPAPNLALNPARVVGGTNARAGEWPWQVSLRHNRLHICGGALVAPQWVLTAAHCFEGPIRPGEYQVELGALELSHPPPEAILAPVAGVAVHPHFVGAGLSADLALVRLAQPVGLTPTILPICTPRPGQPFLPGTACWVTGWGSVVPEGLFLPRTLQKVELPLIEVDECNWLYQANSSSESSEIPEGYKLVQPDMVCAGYADGGKDSCHGDSGGPLACPQDGAWFLVGVVSFGLGCARPGRPGVYTRVAAFTPWIQEVMEAPPPSTAPWALAPSLWGLLLLCPLLAGP</sequence>
<dbReference type="GO" id="GO:0006508">
    <property type="term" value="P:proteolysis"/>
    <property type="evidence" value="ECO:0007669"/>
    <property type="project" value="UniProtKB-KW"/>
</dbReference>
<evidence type="ECO:0000259" key="6">
    <source>
        <dbReference type="PROSITE" id="PS50240"/>
    </source>
</evidence>
<keyword evidence="3 5" id="KW-0378">Hydrolase</keyword>
<dbReference type="SMART" id="SM00020">
    <property type="entry name" value="Tryp_SPc"/>
    <property type="match status" value="1"/>
</dbReference>
<name>A0A1U7SH24_ALLSI</name>
<keyword evidence="1 5" id="KW-0645">Protease</keyword>
<dbReference type="CDD" id="cd00190">
    <property type="entry name" value="Tryp_SPc"/>
    <property type="match status" value="1"/>
</dbReference>
<keyword evidence="5" id="KW-0720">Serine protease</keyword>
<dbReference type="FunFam" id="2.40.10.10:FF:000024">
    <property type="entry name" value="Serine protease 53"/>
    <property type="match status" value="1"/>
</dbReference>
<gene>
    <name evidence="8" type="primary">LOC102373031</name>
</gene>
<dbReference type="STRING" id="38654.A0A1U7SH24"/>
<evidence type="ECO:0000313" key="8">
    <source>
        <dbReference type="RefSeq" id="XP_006037623.2"/>
    </source>
</evidence>
<dbReference type="InParanoid" id="A0A1U7SH24"/>
<dbReference type="InterPro" id="IPR009003">
    <property type="entry name" value="Peptidase_S1_PA"/>
</dbReference>
<dbReference type="PROSITE" id="PS50240">
    <property type="entry name" value="TRYPSIN_DOM"/>
    <property type="match status" value="1"/>
</dbReference>
<dbReference type="GO" id="GO:0004252">
    <property type="term" value="F:serine-type endopeptidase activity"/>
    <property type="evidence" value="ECO:0007669"/>
    <property type="project" value="InterPro"/>
</dbReference>
<dbReference type="PANTHER" id="PTHR24253:SF153">
    <property type="entry name" value="SERINE PROTEASE HEPSIN"/>
    <property type="match status" value="1"/>
</dbReference>
<dbReference type="SUPFAM" id="SSF50494">
    <property type="entry name" value="Trypsin-like serine proteases"/>
    <property type="match status" value="1"/>
</dbReference>
<reference evidence="8" key="1">
    <citation type="submission" date="2025-08" db="UniProtKB">
        <authorList>
            <consortium name="RefSeq"/>
        </authorList>
    </citation>
    <scope>IDENTIFICATION</scope>
</reference>
<evidence type="ECO:0000256" key="5">
    <source>
        <dbReference type="RuleBase" id="RU363034"/>
    </source>
</evidence>
<feature type="domain" description="Peptidase S1" evidence="6">
    <location>
        <begin position="76"/>
        <end position="322"/>
    </location>
</feature>
<dbReference type="KEGG" id="asn:102373031"/>
<dbReference type="PROSITE" id="PS00134">
    <property type="entry name" value="TRYPSIN_HIS"/>
    <property type="match status" value="1"/>
</dbReference>
<dbReference type="PROSITE" id="PS00135">
    <property type="entry name" value="TRYPSIN_SER"/>
    <property type="match status" value="1"/>
</dbReference>
<keyword evidence="7" id="KW-1185">Reference proteome</keyword>
<dbReference type="PANTHER" id="PTHR24253">
    <property type="entry name" value="TRANSMEMBRANE PROTEASE SERINE"/>
    <property type="match status" value="1"/>
</dbReference>
<dbReference type="InterPro" id="IPR043504">
    <property type="entry name" value="Peptidase_S1_PA_chymotrypsin"/>
</dbReference>
<dbReference type="InterPro" id="IPR001314">
    <property type="entry name" value="Peptidase_S1A"/>
</dbReference>